<organism evidence="2 4">
    <name type="scientific">Leyella lascolaii</name>
    <dbReference type="NCBI Taxonomy" id="1776379"/>
    <lineage>
        <taxon>Bacteria</taxon>
        <taxon>Pseudomonadati</taxon>
        <taxon>Bacteroidota</taxon>
        <taxon>Bacteroidia</taxon>
        <taxon>Bacteroidales</taxon>
        <taxon>Prevotellaceae</taxon>
        <taxon>Leyella</taxon>
    </lineage>
</organism>
<dbReference type="AlphaFoldDB" id="A0AAW7JSA2"/>
<reference evidence="2" key="1">
    <citation type="submission" date="2023-06" db="EMBL/GenBank/DDBJ databases">
        <authorList>
            <person name="Zeman M."/>
            <person name="Kubasova T."/>
            <person name="Jahodarova E."/>
            <person name="Nykrynova M."/>
            <person name="Rychlik I."/>
        </authorList>
    </citation>
    <scope>NUCLEOTIDE SEQUENCE</scope>
    <source>
        <strain evidence="2">ET15</strain>
        <strain evidence="1">ET37</strain>
    </source>
</reference>
<sequence>MSKEYYKKRLIDLRASIAKEREAKKKDNAYYADMIKRTSSISSKASYRKSKISRAASHDRRIESLKRDIENMRAAIRRIK</sequence>
<proteinExistence type="predicted"/>
<dbReference type="Proteomes" id="UP001168478">
    <property type="component" value="Unassembled WGS sequence"/>
</dbReference>
<accession>A0AAW7JSA2</accession>
<keyword evidence="3" id="KW-1185">Reference proteome</keyword>
<comment type="caution">
    <text evidence="2">The sequence shown here is derived from an EMBL/GenBank/DDBJ whole genome shotgun (WGS) entry which is preliminary data.</text>
</comment>
<name>A0AAW7JSA2_9BACT</name>
<dbReference type="RefSeq" id="WP_289825846.1">
    <property type="nucleotide sequence ID" value="NZ_JAUEIE010000011.1"/>
</dbReference>
<dbReference type="EMBL" id="JAUEIF010000002">
    <property type="protein sequence ID" value="MDN0024785.1"/>
    <property type="molecule type" value="Genomic_DNA"/>
</dbReference>
<evidence type="ECO:0008006" key="5">
    <source>
        <dbReference type="Google" id="ProtNLM"/>
    </source>
</evidence>
<evidence type="ECO:0000313" key="4">
    <source>
        <dbReference type="Proteomes" id="UP001168478"/>
    </source>
</evidence>
<gene>
    <name evidence="1" type="ORF">QVN81_10380</name>
    <name evidence="2" type="ORF">QVN84_04515</name>
</gene>
<dbReference type="Proteomes" id="UP001167831">
    <property type="component" value="Unassembled WGS sequence"/>
</dbReference>
<dbReference type="EMBL" id="JAUEIE010000011">
    <property type="protein sequence ID" value="MDN0023422.1"/>
    <property type="molecule type" value="Genomic_DNA"/>
</dbReference>
<evidence type="ECO:0000313" key="2">
    <source>
        <dbReference type="EMBL" id="MDN0024785.1"/>
    </source>
</evidence>
<evidence type="ECO:0000313" key="3">
    <source>
        <dbReference type="Proteomes" id="UP001167831"/>
    </source>
</evidence>
<protein>
    <recommendedName>
        <fullName evidence="5">Phage protein</fullName>
    </recommendedName>
</protein>
<reference evidence="2" key="2">
    <citation type="submission" date="2023-08" db="EMBL/GenBank/DDBJ databases">
        <title>Identification and characterization of horizontal gene transfer across gut microbiota members of farm animals based on homology search.</title>
        <authorList>
            <person name="Schwarzerova J."/>
            <person name="Nykrynova M."/>
            <person name="Jureckova K."/>
            <person name="Cejkova D."/>
            <person name="Rychlik I."/>
        </authorList>
    </citation>
    <scope>NUCLEOTIDE SEQUENCE</scope>
    <source>
        <strain evidence="2">ET15</strain>
        <strain evidence="1">ET37</strain>
    </source>
</reference>
<evidence type="ECO:0000313" key="1">
    <source>
        <dbReference type="EMBL" id="MDN0023422.1"/>
    </source>
</evidence>